<dbReference type="HOGENOM" id="CLU_2340020_0_0_2"/>
<keyword evidence="3" id="KW-1185">Reference proteome</keyword>
<evidence type="ECO:0000313" key="3">
    <source>
        <dbReference type="Proteomes" id="UP000032408"/>
    </source>
</evidence>
<dbReference type="RefSeq" id="WP_148313044.1">
    <property type="nucleotide sequence ID" value="NZ_CP011070.1"/>
</dbReference>
<dbReference type="GeneID" id="24819833"/>
<organism evidence="2 3">
    <name type="scientific">Nitrosopumilus adriaticus</name>
    <dbReference type="NCBI Taxonomy" id="1580092"/>
    <lineage>
        <taxon>Archaea</taxon>
        <taxon>Nitrososphaerota</taxon>
        <taxon>Nitrososphaeria</taxon>
        <taxon>Nitrosopumilales</taxon>
        <taxon>Nitrosopumilaceae</taxon>
        <taxon>Nitrosopumilus</taxon>
    </lineage>
</organism>
<protein>
    <submittedName>
        <fullName evidence="2">Uncharacterized protein</fullName>
    </submittedName>
</protein>
<proteinExistence type="predicted"/>
<feature type="transmembrane region" description="Helical" evidence="1">
    <location>
        <begin position="66"/>
        <end position="86"/>
    </location>
</feature>
<reference evidence="3" key="1">
    <citation type="submission" date="2015-03" db="EMBL/GenBank/DDBJ databases">
        <title>Characterization of two novel Thaumarchaeota isolated from the Northern Adriatic Sea.</title>
        <authorList>
            <person name="Bayer B."/>
            <person name="Vojvoda J."/>
            <person name="Offre P."/>
            <person name="Srivastava A."/>
            <person name="Elisabeth N."/>
            <person name="Garcia J.A.L."/>
            <person name="Schleper C."/>
            <person name="Herndl G.J."/>
        </authorList>
    </citation>
    <scope>NUCLEOTIDE SEQUENCE [LARGE SCALE GENOMIC DNA]</scope>
    <source>
        <strain evidence="3">NF5</strain>
    </source>
</reference>
<evidence type="ECO:0000313" key="2">
    <source>
        <dbReference type="EMBL" id="AJW70296.1"/>
    </source>
</evidence>
<keyword evidence="1" id="KW-1133">Transmembrane helix</keyword>
<dbReference type="EMBL" id="CP011070">
    <property type="protein sequence ID" value="AJW70296.1"/>
    <property type="molecule type" value="Genomic_DNA"/>
</dbReference>
<dbReference type="STRING" id="1580092.NADRNF5_0600"/>
<sequence>MKIYGIFLTVLLLSGSISIVFAHPDTMGVSVQNQNGMILYENQLGISEKKTESIELFSTEWLYQNFIVMLSFIIITVMMAVSTITYKEDLQSLKMKHRIHSILLFNQK</sequence>
<evidence type="ECO:0000256" key="1">
    <source>
        <dbReference type="SAM" id="Phobius"/>
    </source>
</evidence>
<dbReference type="AlphaFoldDB" id="A0A0D5C0Q8"/>
<name>A0A0D5C0Q8_9ARCH</name>
<accession>A0A0D5C0Q8</accession>
<keyword evidence="1" id="KW-0472">Membrane</keyword>
<dbReference type="KEGG" id="nin:NADRNF5_0600"/>
<reference evidence="2 3" key="2">
    <citation type="journal article" date="2016" name="ISME J.">
        <title>Physiological and genomic characterization of two novel marine thaumarchaeal strains indicates niche differentiation.</title>
        <authorList>
            <person name="Bayer B."/>
            <person name="Vojvoda J."/>
            <person name="Offre P."/>
            <person name="Alves R.J."/>
            <person name="Elisabeth N.H."/>
            <person name="Garcia J.A."/>
            <person name="Volland J.M."/>
            <person name="Srivastava A."/>
            <person name="Schleper C."/>
            <person name="Herndl G.J."/>
        </authorList>
    </citation>
    <scope>NUCLEOTIDE SEQUENCE [LARGE SCALE GENOMIC DNA]</scope>
    <source>
        <strain evidence="2 3">NF5</strain>
    </source>
</reference>
<dbReference type="Proteomes" id="UP000032408">
    <property type="component" value="Chromosome"/>
</dbReference>
<keyword evidence="1" id="KW-0812">Transmembrane</keyword>
<gene>
    <name evidence="2" type="ORF">NADRNF5_0600</name>
</gene>